<reference evidence="1 2" key="1">
    <citation type="journal article" date="2012" name="J. Bacteriol.">
        <title>Genome Sequence of Extracellular-Protease-Producing Alishewanella jeotgali Isolated from Traditional Korean Fermented Seafood.</title>
        <authorList>
            <person name="Jung J."/>
            <person name="Chun J."/>
            <person name="Park W."/>
        </authorList>
    </citation>
    <scope>NUCLEOTIDE SEQUENCE [LARGE SCALE GENOMIC DNA]</scope>
    <source>
        <strain evidence="1 2">KCTC 22429</strain>
    </source>
</reference>
<evidence type="ECO:0000313" key="1">
    <source>
        <dbReference type="EMBL" id="EHR42500.1"/>
    </source>
</evidence>
<dbReference type="RefSeq" id="WP_008949336.1">
    <property type="nucleotide sequence ID" value="NZ_AHTH01000004.1"/>
</dbReference>
<evidence type="ECO:0008006" key="3">
    <source>
        <dbReference type="Google" id="ProtNLM"/>
    </source>
</evidence>
<dbReference type="EMBL" id="AHTH01000004">
    <property type="protein sequence ID" value="EHR42500.1"/>
    <property type="molecule type" value="Genomic_DNA"/>
</dbReference>
<keyword evidence="2" id="KW-1185">Reference proteome</keyword>
<accession>H3ZAE6</accession>
<dbReference type="PATRIC" id="fig|1129374.4.peg.286"/>
<dbReference type="Proteomes" id="UP000012046">
    <property type="component" value="Unassembled WGS sequence"/>
</dbReference>
<protein>
    <recommendedName>
        <fullName evidence="3">DUF4157 domain-containing protein</fullName>
    </recommendedName>
</protein>
<organism evidence="1 2">
    <name type="scientific">Alishewanella jeotgali KCTC 22429</name>
    <dbReference type="NCBI Taxonomy" id="1129374"/>
    <lineage>
        <taxon>Bacteria</taxon>
        <taxon>Pseudomonadati</taxon>
        <taxon>Pseudomonadota</taxon>
        <taxon>Gammaproteobacteria</taxon>
        <taxon>Alteromonadales</taxon>
        <taxon>Alteromonadaceae</taxon>
        <taxon>Alishewanella</taxon>
    </lineage>
</organism>
<comment type="caution">
    <text evidence="1">The sequence shown here is derived from an EMBL/GenBank/DDBJ whole genome shotgun (WGS) entry which is preliminary data.</text>
</comment>
<evidence type="ECO:0000313" key="2">
    <source>
        <dbReference type="Proteomes" id="UP000012046"/>
    </source>
</evidence>
<dbReference type="eggNOG" id="ENOG5032X6X">
    <property type="taxonomic scope" value="Bacteria"/>
</dbReference>
<sequence>MQGSAVKKWTLVLGFVLAMGSGIVFFHQNLISALILPQYIEWATDTELLGLQTGQPLDDTQLALARDIGIKNPQQVRLVFVDQVPFPYDNLLLKTVGEAVGFIGEGIVNNAQVFGYSIYVREDYPLTTPRLAHELVHVLQIERSSLQQVITQHFSDLATYGYDNAPLEVEAYQANEKYRDVL</sequence>
<proteinExistence type="predicted"/>
<name>H3ZAE6_9ALTE</name>
<dbReference type="AlphaFoldDB" id="H3ZAE6"/>
<gene>
    <name evidence="1" type="ORF">AJE_01424</name>
</gene>